<sequence length="948" mass="105831">MRYLTLLLTVLSTVVSFTLCNALPGPSRLQLRQSDEQQIVTWDEYSLKIHGERILIICILGGCNPFCSIVYATYMRDVRLPVPSLWIDVLEKIKALGFNTVSFYVHWGLVEYAKDDFNFEGWLSLQPLFEAATKTGMYLIARPGPYINAETTGGGTPGWGTRVPGAWRTSNQTYIDAMEGYVRKVSQILAPAQITNGGPLILVQPENEYSYCFETPNCPVPWPQPAYMDILQGFMHDEGIVVPTITNEVQYTSSNYAPSSGVGEVDIRGYDNYPLTFICNATSTWPDGKLPTNFWEVNHNLSGGNPNSILEMQAGAHGRWGWFSPEDCANYIGSNFERVFYKNYISFSTMIFNLYMMFGGTNWGGIASPATITSYDYGSPIKENRLLTREKYTELKLLAQFLRVSPAYTTMRPVNQYPVNTVNGSYFSTNPALAVTQLADVVGNRTVFWIVRHAAYNSLANSTYDLRIPTSHGNLSIPRLGGEIHETAFIVPKITDIKVYGADLQNHTRISDVITINYRIGLSRTVVEIGDIQVVIVNRNEAFDFWVPEWDGGAAIIDFPYLIRSAVLKDETLHLRGDLNTTKADAEVFADAARITFNGHPVSHTTTSYGSLKFKWKADLVVTLPSLEDLEWKYIDSLPEVQQGYNDSAWPAADLLKTTNPRNLTTPTSLYSSDYGFHTNSILWRGHFVATGQEGNFKAEIQGGSAFCTSLWLDDKQLAYFPGIYNVAAKNLTVKIPNLDYGTPHVITIIQDHMGLEQNYGPGGDLHKIPRGILNYGFTSNISVYWKTTGNIGGEHFIDRARGPVNEGGLYAERQGYHQPGAPVSAWQALSPFLEMRTGIHFYSGLDVPLSFNLPNSTSIGDLRLLIFVNGYQFGKYASNLGPQTSFPVPEGIINHRGENTLSLSIWVMSDIAKLDSFYLEADGIIATSMYPTKQMPQLPWAFRKDAY</sequence>
<dbReference type="InterPro" id="IPR031330">
    <property type="entry name" value="Gly_Hdrlase_35_cat"/>
</dbReference>
<dbReference type="EC" id="3.2.1.23" evidence="3 8"/>
<dbReference type="Pfam" id="PF10435">
    <property type="entry name" value="BetaGal_dom2"/>
    <property type="match status" value="1"/>
</dbReference>
<keyword evidence="6" id="KW-0325">Glycoprotein</keyword>
<dbReference type="InterPro" id="IPR025972">
    <property type="entry name" value="BetaGal_dom3"/>
</dbReference>
<reference evidence="12 13" key="1">
    <citation type="submission" date="2024-06" db="EMBL/GenBank/DDBJ databases">
        <title>Complete genome of Phlyctema vagabunda strain 19-DSS-EL-015.</title>
        <authorList>
            <person name="Fiorenzani C."/>
        </authorList>
    </citation>
    <scope>NUCLEOTIDE SEQUENCE [LARGE SCALE GENOMIC DNA]</scope>
    <source>
        <strain evidence="12 13">19-DSS-EL-015</strain>
    </source>
</reference>
<evidence type="ECO:0000256" key="2">
    <source>
        <dbReference type="ARBA" id="ARBA00009809"/>
    </source>
</evidence>
<keyword evidence="7 8" id="KW-0326">Glycosidase</keyword>
<dbReference type="Gene3D" id="3.20.20.80">
    <property type="entry name" value="Glycosidases"/>
    <property type="match status" value="1"/>
</dbReference>
<feature type="signal peptide" evidence="10">
    <location>
        <begin position="1"/>
        <end position="22"/>
    </location>
</feature>
<dbReference type="EMBL" id="JBFCZG010000010">
    <property type="protein sequence ID" value="KAL3417481.1"/>
    <property type="molecule type" value="Genomic_DNA"/>
</dbReference>
<dbReference type="Pfam" id="PF13364">
    <property type="entry name" value="BetaGal_ABD2"/>
    <property type="match status" value="2"/>
</dbReference>
<proteinExistence type="inferred from homology"/>
<dbReference type="InterPro" id="IPR019801">
    <property type="entry name" value="Glyco_hydro_35_CS"/>
</dbReference>
<evidence type="ECO:0000259" key="11">
    <source>
        <dbReference type="SMART" id="SM01029"/>
    </source>
</evidence>
<feature type="chain" id="PRO_5045084668" description="Beta-galactosidase" evidence="10">
    <location>
        <begin position="23"/>
        <end position="948"/>
    </location>
</feature>
<dbReference type="Gene3D" id="2.102.20.10">
    <property type="entry name" value="Beta-galactosidase, domain 2"/>
    <property type="match status" value="1"/>
</dbReference>
<dbReference type="InterPro" id="IPR001944">
    <property type="entry name" value="Glycoside_Hdrlase_35"/>
</dbReference>
<keyword evidence="5 8" id="KW-0378">Hydrolase</keyword>
<evidence type="ECO:0000256" key="8">
    <source>
        <dbReference type="RuleBase" id="RU000675"/>
    </source>
</evidence>
<evidence type="ECO:0000256" key="1">
    <source>
        <dbReference type="ARBA" id="ARBA00001412"/>
    </source>
</evidence>
<dbReference type="Pfam" id="PF13363">
    <property type="entry name" value="BetaGal_dom3"/>
    <property type="match status" value="1"/>
</dbReference>
<dbReference type="InterPro" id="IPR018954">
    <property type="entry name" value="Betagal_dom2"/>
</dbReference>
<evidence type="ECO:0000256" key="3">
    <source>
        <dbReference type="ARBA" id="ARBA00012756"/>
    </source>
</evidence>
<accession>A0ABR4P2E8</accession>
<name>A0ABR4P2E8_9HELO</name>
<dbReference type="SMART" id="SM01029">
    <property type="entry name" value="BetaGal_dom2"/>
    <property type="match status" value="1"/>
</dbReference>
<dbReference type="InterPro" id="IPR008979">
    <property type="entry name" value="Galactose-bd-like_sf"/>
</dbReference>
<dbReference type="PANTHER" id="PTHR23421">
    <property type="entry name" value="BETA-GALACTOSIDASE RELATED"/>
    <property type="match status" value="1"/>
</dbReference>
<keyword evidence="4 10" id="KW-0732">Signal</keyword>
<comment type="catalytic activity">
    <reaction evidence="1 8">
        <text>Hydrolysis of terminal non-reducing beta-D-galactose residues in beta-D-galactosides.</text>
        <dbReference type="EC" id="3.2.1.23"/>
    </reaction>
</comment>
<evidence type="ECO:0000256" key="6">
    <source>
        <dbReference type="ARBA" id="ARBA00023180"/>
    </source>
</evidence>
<dbReference type="Proteomes" id="UP001629113">
    <property type="component" value="Unassembled WGS sequence"/>
</dbReference>
<dbReference type="Gene3D" id="2.60.120.260">
    <property type="entry name" value="Galactose-binding domain-like"/>
    <property type="match status" value="2"/>
</dbReference>
<comment type="similarity">
    <text evidence="2 9">Belongs to the glycosyl hydrolase 35 family.</text>
</comment>
<dbReference type="SUPFAM" id="SSF51445">
    <property type="entry name" value="(Trans)glycosidases"/>
    <property type="match status" value="1"/>
</dbReference>
<organism evidence="12 13">
    <name type="scientific">Phlyctema vagabunda</name>
    <dbReference type="NCBI Taxonomy" id="108571"/>
    <lineage>
        <taxon>Eukaryota</taxon>
        <taxon>Fungi</taxon>
        <taxon>Dikarya</taxon>
        <taxon>Ascomycota</taxon>
        <taxon>Pezizomycotina</taxon>
        <taxon>Leotiomycetes</taxon>
        <taxon>Helotiales</taxon>
        <taxon>Dermateaceae</taxon>
        <taxon>Phlyctema</taxon>
    </lineage>
</organism>
<protein>
    <recommendedName>
        <fullName evidence="3 8">Beta-galactosidase</fullName>
        <ecNumber evidence="3 8">3.2.1.23</ecNumber>
    </recommendedName>
</protein>
<evidence type="ECO:0000313" key="13">
    <source>
        <dbReference type="Proteomes" id="UP001629113"/>
    </source>
</evidence>
<evidence type="ECO:0000313" key="12">
    <source>
        <dbReference type="EMBL" id="KAL3417481.1"/>
    </source>
</evidence>
<dbReference type="InterPro" id="IPR036833">
    <property type="entry name" value="BetaGal_dom3_sf"/>
</dbReference>
<dbReference type="GO" id="GO:0016787">
    <property type="term" value="F:hydrolase activity"/>
    <property type="evidence" value="ECO:0007669"/>
    <property type="project" value="UniProtKB-KW"/>
</dbReference>
<feature type="domain" description="Beta-galactosidase" evidence="11">
    <location>
        <begin position="413"/>
        <end position="545"/>
    </location>
</feature>
<dbReference type="SUPFAM" id="SSF51011">
    <property type="entry name" value="Glycosyl hydrolase domain"/>
    <property type="match status" value="1"/>
</dbReference>
<evidence type="ECO:0000256" key="4">
    <source>
        <dbReference type="ARBA" id="ARBA00022729"/>
    </source>
</evidence>
<evidence type="ECO:0000256" key="7">
    <source>
        <dbReference type="ARBA" id="ARBA00023295"/>
    </source>
</evidence>
<dbReference type="InterPro" id="IPR025300">
    <property type="entry name" value="BetaGal_jelly_roll_dom"/>
</dbReference>
<dbReference type="Gene3D" id="2.60.390.10">
    <property type="entry name" value="Beta-galactosidase, domain 3"/>
    <property type="match status" value="1"/>
</dbReference>
<keyword evidence="13" id="KW-1185">Reference proteome</keyword>
<dbReference type="InterPro" id="IPR037110">
    <property type="entry name" value="Betagal_dom2_sf"/>
</dbReference>
<comment type="caution">
    <text evidence="12">The sequence shown here is derived from an EMBL/GenBank/DDBJ whole genome shotgun (WGS) entry which is preliminary data.</text>
</comment>
<dbReference type="InterPro" id="IPR017853">
    <property type="entry name" value="GH"/>
</dbReference>
<dbReference type="PRINTS" id="PR00742">
    <property type="entry name" value="GLHYDRLASE35"/>
</dbReference>
<evidence type="ECO:0000256" key="5">
    <source>
        <dbReference type="ARBA" id="ARBA00022801"/>
    </source>
</evidence>
<dbReference type="SUPFAM" id="SSF49785">
    <property type="entry name" value="Galactose-binding domain-like"/>
    <property type="match status" value="2"/>
</dbReference>
<dbReference type="SUPFAM" id="SSF117100">
    <property type="entry name" value="Beta-galactosidase LacA, domain 3"/>
    <property type="match status" value="1"/>
</dbReference>
<gene>
    <name evidence="12" type="ORF">PVAG01_10491</name>
</gene>
<dbReference type="Pfam" id="PF01301">
    <property type="entry name" value="Glyco_hydro_35"/>
    <property type="match status" value="1"/>
</dbReference>
<evidence type="ECO:0000256" key="10">
    <source>
        <dbReference type="SAM" id="SignalP"/>
    </source>
</evidence>
<evidence type="ECO:0000256" key="9">
    <source>
        <dbReference type="RuleBase" id="RU003679"/>
    </source>
</evidence>
<dbReference type="PROSITE" id="PS01182">
    <property type="entry name" value="GLYCOSYL_HYDROL_F35"/>
    <property type="match status" value="1"/>
</dbReference>